<evidence type="ECO:0000259" key="2">
    <source>
        <dbReference type="Pfam" id="PF20235"/>
    </source>
</evidence>
<feature type="domain" description="PIR2-like helical" evidence="2">
    <location>
        <begin position="262"/>
        <end position="347"/>
    </location>
</feature>
<proteinExistence type="predicted"/>
<sequence length="655" mass="73312">MADGAGCSPCRIARPQRRYMPHGKEYADAWSRLLSKIDSCYTGTLDRLAGRARPVTLARLLHAGVCIGLLDPVSNIMVNTIGTSDRWPDVPSGAAVDEKPHDMVQSSLQGLVAFLIYFFPYLADWEATRYLLLADADLLVAVRLIVADRGMLPHFSLNSPASAPAFEAALKLAAQICKHPHPNHLVRVWMQLSSRLQQALRLLSDVQCHSPLECLQGMLNEPVVSSLDMPWHLALHRAQFRESIGATMPYQHTRSLRMVLLDTIHGFYLQALAMLPRDELRSHLHRSLLRAGYCYGPLDPVSNIIYNTLWYHANFPAAITPVLDVIFPDSLTRLETRSFYGLVSLVAARGGLSLADSVPMFPIRAEANETEETQQPSFNRHDLCHIFGCNAVIDQGVGKQSPCSSVREAYIAAATAAWHPKPEQQATFLASWKGHRVMHQATSEDVQRWCSLLSPEQPTPERICKSSYHAKAGRVRCEAQRARILKKVKAALDRNLLQDGKPAYDLHIIAGVNESVCGPEYCSDVPVSVSFAPYKFRYSHINFLATEKGSASHPRLFFAEFDNEEDNAALLCCPVDEPIPFAEHVRCLYCEAVGARVVHPSLMDFHGGGNEFEAVIREEHEYSLTNARLICKSDFYVERMCALEEDYMYVEVKYH</sequence>
<feature type="domain" description="PIR2-like helical" evidence="2">
    <location>
        <begin position="35"/>
        <end position="145"/>
    </location>
</feature>
<dbReference type="InterPro" id="IPR022059">
    <property type="entry name" value="DUF3615"/>
</dbReference>
<evidence type="ECO:0000313" key="4">
    <source>
        <dbReference type="Proteomes" id="UP001341281"/>
    </source>
</evidence>
<reference evidence="3 4" key="1">
    <citation type="submission" date="2024-02" db="EMBL/GenBank/DDBJ databases">
        <title>High-quality chromosome-scale genome assembly of Pensacola bahiagrass (Paspalum notatum Flugge var. saurae).</title>
        <authorList>
            <person name="Vega J.M."/>
            <person name="Podio M."/>
            <person name="Orjuela J."/>
            <person name="Siena L.A."/>
            <person name="Pessino S.C."/>
            <person name="Combes M.C."/>
            <person name="Mariac C."/>
            <person name="Albertini E."/>
            <person name="Pupilli F."/>
            <person name="Ortiz J.P.A."/>
            <person name="Leblanc O."/>
        </authorList>
    </citation>
    <scope>NUCLEOTIDE SEQUENCE [LARGE SCALE GENOMIC DNA]</scope>
    <source>
        <strain evidence="3">R1</strain>
        <tissue evidence="3">Leaf</tissue>
    </source>
</reference>
<dbReference type="PANTHER" id="PTHR33120:SF5">
    <property type="entry name" value="PIR2-LIKE HELICAL DOMAIN-CONTAINING PROTEIN"/>
    <property type="match status" value="1"/>
</dbReference>
<dbReference type="Pfam" id="PF20235">
    <property type="entry name" value="PIR2-like_helical"/>
    <property type="match status" value="2"/>
</dbReference>
<dbReference type="PANTHER" id="PTHR33120">
    <property type="entry name" value="EXPRESSED PROTEIN-RELATED"/>
    <property type="match status" value="1"/>
</dbReference>
<keyword evidence="4" id="KW-1185">Reference proteome</keyword>
<dbReference type="AlphaFoldDB" id="A0AAQ3PUS9"/>
<gene>
    <name evidence="3" type="ORF">U9M48_005119</name>
</gene>
<dbReference type="Pfam" id="PF12274">
    <property type="entry name" value="DUF3615"/>
    <property type="match status" value="1"/>
</dbReference>
<evidence type="ECO:0000259" key="1">
    <source>
        <dbReference type="Pfam" id="PF12274"/>
    </source>
</evidence>
<dbReference type="EMBL" id="CP144745">
    <property type="protein sequence ID" value="WVZ54298.1"/>
    <property type="molecule type" value="Genomic_DNA"/>
</dbReference>
<evidence type="ECO:0000313" key="3">
    <source>
        <dbReference type="EMBL" id="WVZ54298.1"/>
    </source>
</evidence>
<name>A0AAQ3PUS9_PASNO</name>
<organism evidence="3 4">
    <name type="scientific">Paspalum notatum var. saurae</name>
    <dbReference type="NCBI Taxonomy" id="547442"/>
    <lineage>
        <taxon>Eukaryota</taxon>
        <taxon>Viridiplantae</taxon>
        <taxon>Streptophyta</taxon>
        <taxon>Embryophyta</taxon>
        <taxon>Tracheophyta</taxon>
        <taxon>Spermatophyta</taxon>
        <taxon>Magnoliopsida</taxon>
        <taxon>Liliopsida</taxon>
        <taxon>Poales</taxon>
        <taxon>Poaceae</taxon>
        <taxon>PACMAD clade</taxon>
        <taxon>Panicoideae</taxon>
        <taxon>Andropogonodae</taxon>
        <taxon>Paspaleae</taxon>
        <taxon>Paspalinae</taxon>
        <taxon>Paspalum</taxon>
    </lineage>
</organism>
<dbReference type="Proteomes" id="UP001341281">
    <property type="component" value="Chromosome 01"/>
</dbReference>
<accession>A0AAQ3PUS9</accession>
<protein>
    <submittedName>
        <fullName evidence="3">Uncharacterized protein</fullName>
    </submittedName>
</protein>
<feature type="domain" description="DUF3615" evidence="1">
    <location>
        <begin position="488"/>
        <end position="600"/>
    </location>
</feature>
<dbReference type="InterPro" id="IPR046527">
    <property type="entry name" value="PIR2-like_helical"/>
</dbReference>